<protein>
    <submittedName>
        <fullName evidence="4">Coat F domain-containing protein</fullName>
    </submittedName>
</protein>
<dbReference type="Proteomes" id="UP000199337">
    <property type="component" value="Unassembled WGS sequence"/>
</dbReference>
<evidence type="ECO:0000256" key="3">
    <source>
        <dbReference type="ARBA" id="ARBA00024344"/>
    </source>
</evidence>
<sequence length="102" mass="11358">MANILQNMLGNDDDFKINDQIIANDTLAGLKGASMAYLGATLESATPEVRRIYSDFLTQCILAHEGMTGLAIKKGWYKPYLSPEEQITETFKQSQWVLNANT</sequence>
<evidence type="ECO:0000256" key="1">
    <source>
        <dbReference type="ARBA" id="ARBA00022969"/>
    </source>
</evidence>
<dbReference type="RefSeq" id="WP_092475501.1">
    <property type="nucleotide sequence ID" value="NZ_FOOX01000025.1"/>
</dbReference>
<dbReference type="EMBL" id="FOOX01000025">
    <property type="protein sequence ID" value="SFH34517.1"/>
    <property type="molecule type" value="Genomic_DNA"/>
</dbReference>
<dbReference type="InterPro" id="IPR012851">
    <property type="entry name" value="Spore_coat_CotF-like"/>
</dbReference>
<evidence type="ECO:0000313" key="5">
    <source>
        <dbReference type="Proteomes" id="UP000199337"/>
    </source>
</evidence>
<keyword evidence="5" id="KW-1185">Reference proteome</keyword>
<dbReference type="OrthoDB" id="2901397at2"/>
<dbReference type="InterPro" id="IPR012347">
    <property type="entry name" value="Ferritin-like"/>
</dbReference>
<dbReference type="GO" id="GO:0030435">
    <property type="term" value="P:sporulation resulting in formation of a cellular spore"/>
    <property type="evidence" value="ECO:0007669"/>
    <property type="project" value="UniProtKB-KW"/>
</dbReference>
<keyword evidence="1" id="KW-0749">Sporulation</keyword>
<evidence type="ECO:0000313" key="4">
    <source>
        <dbReference type="EMBL" id="SFH34517.1"/>
    </source>
</evidence>
<evidence type="ECO:0000256" key="2">
    <source>
        <dbReference type="ARBA" id="ARBA00024325"/>
    </source>
</evidence>
<dbReference type="STRING" id="341036.SAMN05660649_04837"/>
<accession>A0A1I2Z9J2</accession>
<proteinExistence type="inferred from homology"/>
<organism evidence="4 5">
    <name type="scientific">Desulfotruncus arcticus DSM 17038</name>
    <dbReference type="NCBI Taxonomy" id="1121424"/>
    <lineage>
        <taxon>Bacteria</taxon>
        <taxon>Bacillati</taxon>
        <taxon>Bacillota</taxon>
        <taxon>Clostridia</taxon>
        <taxon>Eubacteriales</taxon>
        <taxon>Desulfallaceae</taxon>
        <taxon>Desulfotruncus</taxon>
    </lineage>
</organism>
<dbReference type="AlphaFoldDB" id="A0A1I2Z9J2"/>
<name>A0A1I2Z9J2_9FIRM</name>
<gene>
    <name evidence="4" type="ORF">SAMN05660649_04837</name>
</gene>
<reference evidence="5" key="1">
    <citation type="submission" date="2016-10" db="EMBL/GenBank/DDBJ databases">
        <authorList>
            <person name="Varghese N."/>
            <person name="Submissions S."/>
        </authorList>
    </citation>
    <scope>NUCLEOTIDE SEQUENCE [LARGE SCALE GENOMIC DNA]</scope>
    <source>
        <strain evidence="5">DSM 17038</strain>
    </source>
</reference>
<comment type="similarity">
    <text evidence="3">Belongs to the CotF family.</text>
</comment>
<dbReference type="PANTHER" id="PTHR39183:SF1">
    <property type="entry name" value="SPORE COAT PROTEIN F-LIKE PROTEIN YHCQ"/>
    <property type="match status" value="1"/>
</dbReference>
<dbReference type="PANTHER" id="PTHR39183">
    <property type="entry name" value="SPORE COAT PROTEIN F-LIKE PROTEIN YHCQ"/>
    <property type="match status" value="1"/>
</dbReference>
<dbReference type="Pfam" id="PF07875">
    <property type="entry name" value="Coat_F"/>
    <property type="match status" value="1"/>
</dbReference>
<dbReference type="Gene3D" id="1.20.1260.10">
    <property type="match status" value="1"/>
</dbReference>
<comment type="subcellular location">
    <subcellularLocation>
        <location evidence="2">Spore coat</location>
    </subcellularLocation>
</comment>